<name>A0A484G386_COLOR</name>
<protein>
    <submittedName>
        <fullName evidence="1">Uncharacterized protein</fullName>
    </submittedName>
</protein>
<organism evidence="1 2">
    <name type="scientific">Colletotrichum orbiculare (strain 104-T / ATCC 96160 / CBS 514.97 / LARS 414 / MAFF 240422)</name>
    <name type="common">Cucumber anthracnose fungus</name>
    <name type="synonym">Colletotrichum lagenarium</name>
    <dbReference type="NCBI Taxonomy" id="1213857"/>
    <lineage>
        <taxon>Eukaryota</taxon>
        <taxon>Fungi</taxon>
        <taxon>Dikarya</taxon>
        <taxon>Ascomycota</taxon>
        <taxon>Pezizomycotina</taxon>
        <taxon>Sordariomycetes</taxon>
        <taxon>Hypocreomycetidae</taxon>
        <taxon>Glomerellales</taxon>
        <taxon>Glomerellaceae</taxon>
        <taxon>Colletotrichum</taxon>
        <taxon>Colletotrichum orbiculare species complex</taxon>
    </lineage>
</organism>
<evidence type="ECO:0000313" key="2">
    <source>
        <dbReference type="Proteomes" id="UP000014480"/>
    </source>
</evidence>
<accession>A0A484G386</accession>
<evidence type="ECO:0000313" key="1">
    <source>
        <dbReference type="EMBL" id="TDZ24692.1"/>
    </source>
</evidence>
<keyword evidence="2" id="KW-1185">Reference proteome</keyword>
<reference evidence="2" key="2">
    <citation type="journal article" date="2019" name="Mol. Plant Microbe Interact.">
        <title>Genome sequence resources for four phytopathogenic fungi from the Colletotrichum orbiculare species complex.</title>
        <authorList>
            <person name="Gan P."/>
            <person name="Tsushima A."/>
            <person name="Narusaka M."/>
            <person name="Narusaka Y."/>
            <person name="Takano Y."/>
            <person name="Kubo Y."/>
            <person name="Shirasu K."/>
        </authorList>
    </citation>
    <scope>GENOME REANNOTATION</scope>
    <source>
        <strain evidence="2">104-T / ATCC 96160 / CBS 514.97 / LARS 414 / MAFF 240422</strain>
    </source>
</reference>
<dbReference type="Proteomes" id="UP000014480">
    <property type="component" value="Unassembled WGS sequence"/>
</dbReference>
<comment type="caution">
    <text evidence="1">The sequence shown here is derived from an EMBL/GenBank/DDBJ whole genome shotgun (WGS) entry which is preliminary data.</text>
</comment>
<sequence length="118" mass="12798">MCPKEELRGPKRPGVNLVRGTDSGRRLVISAPCTPVSGGRAWMLGTNISSHVQGYRSRLQYRPQTVLHCMLHLASAILLRVVVDLLFLLLRGSCEAGSFASWGGGFATKIPGVNPQKQ</sequence>
<proteinExistence type="predicted"/>
<reference evidence="2" key="1">
    <citation type="journal article" date="2013" name="New Phytol.">
        <title>Comparative genomic and transcriptomic analyses reveal the hemibiotrophic stage shift of Colletotrichum fungi.</title>
        <authorList>
            <person name="Gan P."/>
            <person name="Ikeda K."/>
            <person name="Irieda H."/>
            <person name="Narusaka M."/>
            <person name="O'Connell R.J."/>
            <person name="Narusaka Y."/>
            <person name="Takano Y."/>
            <person name="Kubo Y."/>
            <person name="Shirasu K."/>
        </authorList>
    </citation>
    <scope>NUCLEOTIDE SEQUENCE [LARGE SCALE GENOMIC DNA]</scope>
    <source>
        <strain evidence="2">104-T / ATCC 96160 / CBS 514.97 / LARS 414 / MAFF 240422</strain>
    </source>
</reference>
<gene>
    <name evidence="1" type="ORF">Cob_v002281</name>
</gene>
<dbReference type="AlphaFoldDB" id="A0A484G386"/>
<dbReference type="EMBL" id="AMCV02000004">
    <property type="protein sequence ID" value="TDZ24692.1"/>
    <property type="molecule type" value="Genomic_DNA"/>
</dbReference>